<evidence type="ECO:0000259" key="1">
    <source>
        <dbReference type="PROSITE" id="PS50206"/>
    </source>
</evidence>
<dbReference type="SMART" id="SM00450">
    <property type="entry name" value="RHOD"/>
    <property type="match status" value="1"/>
</dbReference>
<accession>A0ABV0BKI0</accession>
<dbReference type="InterPro" id="IPR036873">
    <property type="entry name" value="Rhodanese-like_dom_sf"/>
</dbReference>
<name>A0ABV0BKI0_9HYPH</name>
<proteinExistence type="predicted"/>
<gene>
    <name evidence="2" type="ORF">WJT86_10185</name>
</gene>
<dbReference type="PANTHER" id="PTHR44086">
    <property type="entry name" value="THIOSULFATE SULFURTRANSFERASE RDL2, MITOCHONDRIAL-RELATED"/>
    <property type="match status" value="1"/>
</dbReference>
<keyword evidence="3" id="KW-1185">Reference proteome</keyword>
<dbReference type="InterPro" id="IPR001763">
    <property type="entry name" value="Rhodanese-like_dom"/>
</dbReference>
<dbReference type="Pfam" id="PF00581">
    <property type="entry name" value="Rhodanese"/>
    <property type="match status" value="1"/>
</dbReference>
<protein>
    <submittedName>
        <fullName evidence="2">Rhodanese-like domain-containing protein</fullName>
    </submittedName>
</protein>
<dbReference type="Gene3D" id="3.40.250.10">
    <property type="entry name" value="Rhodanese-like domain"/>
    <property type="match status" value="1"/>
</dbReference>
<dbReference type="RefSeq" id="WP_346337454.1">
    <property type="nucleotide sequence ID" value="NZ_JBBYXI010000003.1"/>
</dbReference>
<comment type="caution">
    <text evidence="2">The sequence shown here is derived from an EMBL/GenBank/DDBJ whole genome shotgun (WGS) entry which is preliminary data.</text>
</comment>
<sequence length="110" mass="12108">MSLVSQYKISDVSRSDLKQGMADGSIILIDIREPYEFIAGHVPGALSLPLSQFDQTSLPNDTTARVVFMCAAGVRTAKLLEALQDAGFDYCEHYQAGFKDWLASGEEIEF</sequence>
<feature type="domain" description="Rhodanese" evidence="1">
    <location>
        <begin position="22"/>
        <end position="110"/>
    </location>
</feature>
<dbReference type="CDD" id="cd00158">
    <property type="entry name" value="RHOD"/>
    <property type="match status" value="1"/>
</dbReference>
<reference evidence="2 3" key="1">
    <citation type="submission" date="2024-04" db="EMBL/GenBank/DDBJ databases">
        <title>A novel species isolated from cricket.</title>
        <authorList>
            <person name="Wang H.-C."/>
        </authorList>
    </citation>
    <scope>NUCLEOTIDE SEQUENCE [LARGE SCALE GENOMIC DNA]</scope>
    <source>
        <strain evidence="2 3">WL0021</strain>
    </source>
</reference>
<dbReference type="SUPFAM" id="SSF52821">
    <property type="entry name" value="Rhodanese/Cell cycle control phosphatase"/>
    <property type="match status" value="1"/>
</dbReference>
<dbReference type="PROSITE" id="PS50206">
    <property type="entry name" value="RHODANESE_3"/>
    <property type="match status" value="1"/>
</dbReference>
<dbReference type="EMBL" id="JBBYXI010000003">
    <property type="protein sequence ID" value="MEN3931424.1"/>
    <property type="molecule type" value="Genomic_DNA"/>
</dbReference>
<dbReference type="PANTHER" id="PTHR44086:SF10">
    <property type="entry name" value="THIOSULFATE SULFURTRANSFERASE_RHODANESE-LIKE DOMAIN-CONTAINING PROTEIN 3"/>
    <property type="match status" value="1"/>
</dbReference>
<evidence type="ECO:0000313" key="2">
    <source>
        <dbReference type="EMBL" id="MEN3931424.1"/>
    </source>
</evidence>
<organism evidence="2 3">
    <name type="scientific">Hohaiivirga grylli</name>
    <dbReference type="NCBI Taxonomy" id="3133970"/>
    <lineage>
        <taxon>Bacteria</taxon>
        <taxon>Pseudomonadati</taxon>
        <taxon>Pseudomonadota</taxon>
        <taxon>Alphaproteobacteria</taxon>
        <taxon>Hyphomicrobiales</taxon>
        <taxon>Methylobacteriaceae</taxon>
        <taxon>Hohaiivirga</taxon>
    </lineage>
</organism>
<dbReference type="PROSITE" id="PS00380">
    <property type="entry name" value="RHODANESE_1"/>
    <property type="match status" value="1"/>
</dbReference>
<evidence type="ECO:0000313" key="3">
    <source>
        <dbReference type="Proteomes" id="UP001418637"/>
    </source>
</evidence>
<dbReference type="InterPro" id="IPR001307">
    <property type="entry name" value="Thiosulphate_STrfase_CS"/>
</dbReference>
<dbReference type="Proteomes" id="UP001418637">
    <property type="component" value="Unassembled WGS sequence"/>
</dbReference>